<evidence type="ECO:0000256" key="5">
    <source>
        <dbReference type="ARBA" id="ARBA00022813"/>
    </source>
</evidence>
<keyword evidence="3" id="KW-0227">DNA damage</keyword>
<evidence type="ECO:0000256" key="9">
    <source>
        <dbReference type="ARBA" id="ARBA00023204"/>
    </source>
</evidence>
<dbReference type="PANTHER" id="PTHR33516">
    <property type="entry name" value="LEXA REPRESSOR"/>
    <property type="match status" value="1"/>
</dbReference>
<evidence type="ECO:0000256" key="10">
    <source>
        <dbReference type="ARBA" id="ARBA00023236"/>
    </source>
</evidence>
<dbReference type="InterPro" id="IPR036390">
    <property type="entry name" value="WH_DNA-bd_sf"/>
</dbReference>
<dbReference type="GO" id="GO:0006260">
    <property type="term" value="P:DNA replication"/>
    <property type="evidence" value="ECO:0007669"/>
    <property type="project" value="UniProtKB-KW"/>
</dbReference>
<dbReference type="GO" id="GO:0003677">
    <property type="term" value="F:DNA binding"/>
    <property type="evidence" value="ECO:0007669"/>
    <property type="project" value="UniProtKB-KW"/>
</dbReference>
<keyword evidence="5" id="KW-0068">Autocatalytic cleavage</keyword>
<evidence type="ECO:0000256" key="2">
    <source>
        <dbReference type="ARBA" id="ARBA00022705"/>
    </source>
</evidence>
<sequence>MSARDPETKTWGTTMEPLTRRQVEILDYLREYLADKGCAPSHEEIAEHFGYRSISSVAEHLRTLQEKGYILRTPGRSRALRLLRPGEVAEPEPATGFTLADGVQYVPRRWLPAMFAAWMTDWLTERGHPAPDEAQLKAWVMSRMRRRAS</sequence>
<dbReference type="AlphaFoldDB" id="A0A6J4MPJ6"/>
<dbReference type="InterPro" id="IPR006199">
    <property type="entry name" value="LexA_DNA-bd_dom"/>
</dbReference>
<evidence type="ECO:0000256" key="6">
    <source>
        <dbReference type="ARBA" id="ARBA00023015"/>
    </source>
</evidence>
<dbReference type="EMBL" id="CADCTW010000203">
    <property type="protein sequence ID" value="CAA9360927.1"/>
    <property type="molecule type" value="Genomic_DNA"/>
</dbReference>
<keyword evidence="1" id="KW-0678">Repressor</keyword>
<dbReference type="FunFam" id="1.10.10.10:FF:000009">
    <property type="entry name" value="LexA repressor"/>
    <property type="match status" value="1"/>
</dbReference>
<reference evidence="12" key="1">
    <citation type="submission" date="2020-02" db="EMBL/GenBank/DDBJ databases">
        <authorList>
            <person name="Meier V. D."/>
        </authorList>
    </citation>
    <scope>NUCLEOTIDE SEQUENCE</scope>
    <source>
        <strain evidence="12">AVDCRST_MAG68</strain>
    </source>
</reference>
<dbReference type="PANTHER" id="PTHR33516:SF2">
    <property type="entry name" value="LEXA REPRESSOR-RELATED"/>
    <property type="match status" value="1"/>
</dbReference>
<evidence type="ECO:0000256" key="4">
    <source>
        <dbReference type="ARBA" id="ARBA00022801"/>
    </source>
</evidence>
<dbReference type="SUPFAM" id="SSF46785">
    <property type="entry name" value="Winged helix' DNA-binding domain"/>
    <property type="match status" value="1"/>
</dbReference>
<evidence type="ECO:0000313" key="12">
    <source>
        <dbReference type="EMBL" id="CAA9360927.1"/>
    </source>
</evidence>
<evidence type="ECO:0000256" key="3">
    <source>
        <dbReference type="ARBA" id="ARBA00022763"/>
    </source>
</evidence>
<evidence type="ECO:0000256" key="8">
    <source>
        <dbReference type="ARBA" id="ARBA00023163"/>
    </source>
</evidence>
<dbReference type="GO" id="GO:0006508">
    <property type="term" value="P:proteolysis"/>
    <property type="evidence" value="ECO:0007669"/>
    <property type="project" value="InterPro"/>
</dbReference>
<dbReference type="GO" id="GO:0009432">
    <property type="term" value="P:SOS response"/>
    <property type="evidence" value="ECO:0007669"/>
    <property type="project" value="UniProtKB-KW"/>
</dbReference>
<keyword evidence="10" id="KW-0742">SOS response</keyword>
<keyword evidence="4" id="KW-0378">Hydrolase</keyword>
<evidence type="ECO:0000259" key="11">
    <source>
        <dbReference type="Pfam" id="PF01726"/>
    </source>
</evidence>
<gene>
    <name evidence="12" type="ORF">AVDCRST_MAG68-4775</name>
</gene>
<dbReference type="GO" id="GO:0006281">
    <property type="term" value="P:DNA repair"/>
    <property type="evidence" value="ECO:0007669"/>
    <property type="project" value="UniProtKB-KW"/>
</dbReference>
<dbReference type="InterPro" id="IPR036388">
    <property type="entry name" value="WH-like_DNA-bd_sf"/>
</dbReference>
<keyword evidence="8" id="KW-0804">Transcription</keyword>
<keyword evidence="7" id="KW-0238">DNA-binding</keyword>
<keyword evidence="2" id="KW-0235">DNA replication</keyword>
<proteinExistence type="predicted"/>
<evidence type="ECO:0000256" key="7">
    <source>
        <dbReference type="ARBA" id="ARBA00023125"/>
    </source>
</evidence>
<name>A0A6J4MPJ6_9BACT</name>
<keyword evidence="9" id="KW-0234">DNA repair</keyword>
<protein>
    <recommendedName>
        <fullName evidence="11">LexA repressor DNA-binding domain-containing protein</fullName>
    </recommendedName>
</protein>
<keyword evidence="6" id="KW-0805">Transcription regulation</keyword>
<evidence type="ECO:0000256" key="1">
    <source>
        <dbReference type="ARBA" id="ARBA00022491"/>
    </source>
</evidence>
<dbReference type="Pfam" id="PF01726">
    <property type="entry name" value="LexA_DNA_bind"/>
    <property type="match status" value="1"/>
</dbReference>
<dbReference type="GO" id="GO:0004252">
    <property type="term" value="F:serine-type endopeptidase activity"/>
    <property type="evidence" value="ECO:0007669"/>
    <property type="project" value="InterPro"/>
</dbReference>
<organism evidence="12">
    <name type="scientific">uncultured Gemmatimonadota bacterium</name>
    <dbReference type="NCBI Taxonomy" id="203437"/>
    <lineage>
        <taxon>Bacteria</taxon>
        <taxon>Pseudomonadati</taxon>
        <taxon>Gemmatimonadota</taxon>
        <taxon>environmental samples</taxon>
    </lineage>
</organism>
<dbReference type="Gene3D" id="1.10.10.10">
    <property type="entry name" value="Winged helix-like DNA-binding domain superfamily/Winged helix DNA-binding domain"/>
    <property type="match status" value="1"/>
</dbReference>
<accession>A0A6J4MPJ6</accession>
<dbReference type="InterPro" id="IPR050077">
    <property type="entry name" value="LexA_repressor"/>
</dbReference>
<feature type="domain" description="LexA repressor DNA-binding" evidence="11">
    <location>
        <begin position="15"/>
        <end position="79"/>
    </location>
</feature>